<feature type="compositionally biased region" description="Polar residues" evidence="1">
    <location>
        <begin position="142"/>
        <end position="160"/>
    </location>
</feature>
<evidence type="ECO:0000313" key="4">
    <source>
        <dbReference type="Proteomes" id="UP001142055"/>
    </source>
</evidence>
<keyword evidence="2" id="KW-0472">Membrane</keyword>
<evidence type="ECO:0000313" key="3">
    <source>
        <dbReference type="EMBL" id="KAJ6225546.1"/>
    </source>
</evidence>
<feature type="region of interest" description="Disordered" evidence="1">
    <location>
        <begin position="129"/>
        <end position="160"/>
    </location>
</feature>
<feature type="transmembrane region" description="Helical" evidence="2">
    <location>
        <begin position="20"/>
        <end position="37"/>
    </location>
</feature>
<proteinExistence type="predicted"/>
<dbReference type="AlphaFoldDB" id="A0A9Q0RT70"/>
<reference evidence="3" key="1">
    <citation type="submission" date="2022-12" db="EMBL/GenBank/DDBJ databases">
        <title>Genome assemblies of Blomia tropicalis.</title>
        <authorList>
            <person name="Cui Y."/>
        </authorList>
    </citation>
    <scope>NUCLEOTIDE SEQUENCE</scope>
    <source>
        <tissue evidence="3">Adult mites</tissue>
    </source>
</reference>
<evidence type="ECO:0000256" key="2">
    <source>
        <dbReference type="SAM" id="Phobius"/>
    </source>
</evidence>
<dbReference type="EMBL" id="JAPWDV010000001">
    <property type="protein sequence ID" value="KAJ6225546.1"/>
    <property type="molecule type" value="Genomic_DNA"/>
</dbReference>
<evidence type="ECO:0000256" key="1">
    <source>
        <dbReference type="SAM" id="MobiDB-lite"/>
    </source>
</evidence>
<sequence length="186" mass="21092">MMTFDEIRFPNCASPSVEIIFGAITFGHSMFGIVAITKEQSNLLNTYGHMLIMSCCIKFLFIVASVGMHQVTPRRHFMTSVTALGMISSTIELILIMCICQFTKLVKRGDAARQEIQSIHSYYVERRSRSRSQSRGRSLYSHNSHIYGSPTPKRSVSRAESYQEMSIATESASYYVPPPIYLKLDR</sequence>
<keyword evidence="4" id="KW-1185">Reference proteome</keyword>
<keyword evidence="2" id="KW-1133">Transmembrane helix</keyword>
<keyword evidence="2" id="KW-0812">Transmembrane</keyword>
<dbReference type="OMA" id="YSHNSHI"/>
<dbReference type="Proteomes" id="UP001142055">
    <property type="component" value="Chromosome 1"/>
</dbReference>
<gene>
    <name evidence="3" type="ORF">RDWZM_004091</name>
</gene>
<feature type="transmembrane region" description="Helical" evidence="2">
    <location>
        <begin position="49"/>
        <end position="71"/>
    </location>
</feature>
<name>A0A9Q0RT70_BLOTA</name>
<protein>
    <submittedName>
        <fullName evidence="3">Uncharacterized protein</fullName>
    </submittedName>
</protein>
<comment type="caution">
    <text evidence="3">The sequence shown here is derived from an EMBL/GenBank/DDBJ whole genome shotgun (WGS) entry which is preliminary data.</text>
</comment>
<organism evidence="3 4">
    <name type="scientific">Blomia tropicalis</name>
    <name type="common">Mite</name>
    <dbReference type="NCBI Taxonomy" id="40697"/>
    <lineage>
        <taxon>Eukaryota</taxon>
        <taxon>Metazoa</taxon>
        <taxon>Ecdysozoa</taxon>
        <taxon>Arthropoda</taxon>
        <taxon>Chelicerata</taxon>
        <taxon>Arachnida</taxon>
        <taxon>Acari</taxon>
        <taxon>Acariformes</taxon>
        <taxon>Sarcoptiformes</taxon>
        <taxon>Astigmata</taxon>
        <taxon>Glycyphagoidea</taxon>
        <taxon>Echimyopodidae</taxon>
        <taxon>Blomia</taxon>
    </lineage>
</organism>
<accession>A0A9Q0RT70</accession>
<feature type="transmembrane region" description="Helical" evidence="2">
    <location>
        <begin position="77"/>
        <end position="100"/>
    </location>
</feature>